<protein>
    <submittedName>
        <fullName evidence="1">Uncharacterized protein</fullName>
    </submittedName>
</protein>
<comment type="caution">
    <text evidence="1">The sequence shown here is derived from an EMBL/GenBank/DDBJ whole genome shotgun (WGS) entry which is preliminary data.</text>
</comment>
<dbReference type="AlphaFoldDB" id="A0AAV4NA34"/>
<dbReference type="Proteomes" id="UP001054945">
    <property type="component" value="Unassembled WGS sequence"/>
</dbReference>
<evidence type="ECO:0000313" key="1">
    <source>
        <dbReference type="EMBL" id="GIX81338.1"/>
    </source>
</evidence>
<dbReference type="EMBL" id="BPLR01003119">
    <property type="protein sequence ID" value="GIX81338.1"/>
    <property type="molecule type" value="Genomic_DNA"/>
</dbReference>
<reference evidence="1 2" key="1">
    <citation type="submission" date="2021-06" db="EMBL/GenBank/DDBJ databases">
        <title>Caerostris extrusa draft genome.</title>
        <authorList>
            <person name="Kono N."/>
            <person name="Arakawa K."/>
        </authorList>
    </citation>
    <scope>NUCLEOTIDE SEQUENCE [LARGE SCALE GENOMIC DNA]</scope>
</reference>
<keyword evidence="2" id="KW-1185">Reference proteome</keyword>
<gene>
    <name evidence="1" type="ORF">CEXT_662301</name>
</gene>
<organism evidence="1 2">
    <name type="scientific">Caerostris extrusa</name>
    <name type="common">Bark spider</name>
    <name type="synonym">Caerostris bankana</name>
    <dbReference type="NCBI Taxonomy" id="172846"/>
    <lineage>
        <taxon>Eukaryota</taxon>
        <taxon>Metazoa</taxon>
        <taxon>Ecdysozoa</taxon>
        <taxon>Arthropoda</taxon>
        <taxon>Chelicerata</taxon>
        <taxon>Arachnida</taxon>
        <taxon>Araneae</taxon>
        <taxon>Araneomorphae</taxon>
        <taxon>Entelegynae</taxon>
        <taxon>Araneoidea</taxon>
        <taxon>Araneidae</taxon>
        <taxon>Caerostris</taxon>
    </lineage>
</organism>
<proteinExistence type="predicted"/>
<evidence type="ECO:0000313" key="2">
    <source>
        <dbReference type="Proteomes" id="UP001054945"/>
    </source>
</evidence>
<name>A0AAV4NA34_CAEEX</name>
<sequence length="79" mass="9336">MERTQRRGGGSKIIFSFEMHLYSSAEFATYRREYVRRIPPRTNAQNMELFCPQVSFVFHSIPSLPYLLTFRPSAMLMLK</sequence>
<accession>A0AAV4NA34</accession>